<evidence type="ECO:0000313" key="3">
    <source>
        <dbReference type="EMBL" id="MDA3615779.1"/>
    </source>
</evidence>
<organism evidence="3 4">
    <name type="scientific">Polluticaenibacter yanchengensis</name>
    <dbReference type="NCBI Taxonomy" id="3014562"/>
    <lineage>
        <taxon>Bacteria</taxon>
        <taxon>Pseudomonadati</taxon>
        <taxon>Bacteroidota</taxon>
        <taxon>Chitinophagia</taxon>
        <taxon>Chitinophagales</taxon>
        <taxon>Chitinophagaceae</taxon>
        <taxon>Polluticaenibacter</taxon>
    </lineage>
</organism>
<dbReference type="GO" id="GO:0008168">
    <property type="term" value="F:methyltransferase activity"/>
    <property type="evidence" value="ECO:0007669"/>
    <property type="project" value="UniProtKB-KW"/>
</dbReference>
<keyword evidence="1" id="KW-0808">Transferase</keyword>
<keyword evidence="4" id="KW-1185">Reference proteome</keyword>
<dbReference type="Proteomes" id="UP001210231">
    <property type="component" value="Unassembled WGS sequence"/>
</dbReference>
<protein>
    <submittedName>
        <fullName evidence="3">Class I SAM-dependent methyltransferase</fullName>
    </submittedName>
</protein>
<sequence>MNNDLQELAAQLRQPSGEKGLMIGDMMNTTNIKMSLQSIDKLHLKNNDAVLELGHGKCGHLDYLMNKAENLSYHGLEISELMHREAQKQNAERIEKKQALFSLFDGNNIPFPDDTFNRVFTVNTIYFWQSPLEYLTEIYRVLTTGGILNITFAHKEFMQQLPFTQFGFTLYHTGDVQNLISKTPFSKTEINSESEMIPNKLGEMVKRDFSTISCYK</sequence>
<evidence type="ECO:0000259" key="2">
    <source>
        <dbReference type="Pfam" id="PF08241"/>
    </source>
</evidence>
<comment type="caution">
    <text evidence="3">The sequence shown here is derived from an EMBL/GenBank/DDBJ whole genome shotgun (WGS) entry which is preliminary data.</text>
</comment>
<dbReference type="EMBL" id="JAQGEF010000017">
    <property type="protein sequence ID" value="MDA3615779.1"/>
    <property type="molecule type" value="Genomic_DNA"/>
</dbReference>
<gene>
    <name evidence="3" type="ORF">O3P16_13250</name>
</gene>
<dbReference type="SUPFAM" id="SSF53335">
    <property type="entry name" value="S-adenosyl-L-methionine-dependent methyltransferases"/>
    <property type="match status" value="1"/>
</dbReference>
<evidence type="ECO:0000313" key="4">
    <source>
        <dbReference type="Proteomes" id="UP001210231"/>
    </source>
</evidence>
<dbReference type="Pfam" id="PF08241">
    <property type="entry name" value="Methyltransf_11"/>
    <property type="match status" value="1"/>
</dbReference>
<dbReference type="Gene3D" id="3.40.50.150">
    <property type="entry name" value="Vaccinia Virus protein VP39"/>
    <property type="match status" value="1"/>
</dbReference>
<dbReference type="InterPro" id="IPR013216">
    <property type="entry name" value="Methyltransf_11"/>
</dbReference>
<proteinExistence type="predicted"/>
<keyword evidence="3" id="KW-0489">Methyltransferase</keyword>
<evidence type="ECO:0000256" key="1">
    <source>
        <dbReference type="ARBA" id="ARBA00022679"/>
    </source>
</evidence>
<reference evidence="3 4" key="1">
    <citation type="submission" date="2022-12" db="EMBL/GenBank/DDBJ databases">
        <title>Chitinophagaceae gen. sp. nov., a new member of the family Chitinophagaceae, isolated from soil in a chemical factory.</title>
        <authorList>
            <person name="Ke Z."/>
        </authorList>
    </citation>
    <scope>NUCLEOTIDE SEQUENCE [LARGE SCALE GENOMIC DNA]</scope>
    <source>
        <strain evidence="3 4">LY-5</strain>
    </source>
</reference>
<dbReference type="CDD" id="cd02440">
    <property type="entry name" value="AdoMet_MTases"/>
    <property type="match status" value="1"/>
</dbReference>
<dbReference type="RefSeq" id="WP_407032107.1">
    <property type="nucleotide sequence ID" value="NZ_JAQGEF010000017.1"/>
</dbReference>
<accession>A0ABT4UME0</accession>
<feature type="domain" description="Methyltransferase type 11" evidence="2">
    <location>
        <begin position="51"/>
        <end position="148"/>
    </location>
</feature>
<dbReference type="InterPro" id="IPR029063">
    <property type="entry name" value="SAM-dependent_MTases_sf"/>
</dbReference>
<dbReference type="PANTHER" id="PTHR44068:SF1">
    <property type="entry name" value="HYPOTHETICAL LOC100005854"/>
    <property type="match status" value="1"/>
</dbReference>
<dbReference type="InterPro" id="IPR050447">
    <property type="entry name" value="Erg6_SMT_methyltransf"/>
</dbReference>
<dbReference type="PANTHER" id="PTHR44068">
    <property type="entry name" value="ZGC:194242"/>
    <property type="match status" value="1"/>
</dbReference>
<dbReference type="GO" id="GO:0032259">
    <property type="term" value="P:methylation"/>
    <property type="evidence" value="ECO:0007669"/>
    <property type="project" value="UniProtKB-KW"/>
</dbReference>
<name>A0ABT4UME0_9BACT</name>